<proteinExistence type="predicted"/>
<evidence type="ECO:0000313" key="2">
    <source>
        <dbReference type="Proteomes" id="UP000789860"/>
    </source>
</evidence>
<evidence type="ECO:0000313" key="1">
    <source>
        <dbReference type="EMBL" id="CAG8558168.1"/>
    </source>
</evidence>
<reference evidence="1" key="1">
    <citation type="submission" date="2021-06" db="EMBL/GenBank/DDBJ databases">
        <authorList>
            <person name="Kallberg Y."/>
            <person name="Tangrot J."/>
            <person name="Rosling A."/>
        </authorList>
    </citation>
    <scope>NUCLEOTIDE SEQUENCE</scope>
    <source>
        <strain evidence="1">AU212A</strain>
    </source>
</reference>
<dbReference type="Proteomes" id="UP000789860">
    <property type="component" value="Unassembled WGS sequence"/>
</dbReference>
<feature type="non-terminal residue" evidence="1">
    <location>
        <position position="1"/>
    </location>
</feature>
<name>A0ACA9M0G8_9GLOM</name>
<sequence length="118" mass="14355">EQVKIQINQAKNKEKRKIVYEEDKIEREGKAQARNFTIERSKWYEQTEINKKEDIANSYEKREQYDKKESLQKKEGEEANKKRKTKKSNRYISNMKSQEDDNMLIAYVVQLIHRLEEK</sequence>
<keyword evidence="2" id="KW-1185">Reference proteome</keyword>
<organism evidence="1 2">
    <name type="scientific">Scutellospora calospora</name>
    <dbReference type="NCBI Taxonomy" id="85575"/>
    <lineage>
        <taxon>Eukaryota</taxon>
        <taxon>Fungi</taxon>
        <taxon>Fungi incertae sedis</taxon>
        <taxon>Mucoromycota</taxon>
        <taxon>Glomeromycotina</taxon>
        <taxon>Glomeromycetes</taxon>
        <taxon>Diversisporales</taxon>
        <taxon>Gigasporaceae</taxon>
        <taxon>Scutellospora</taxon>
    </lineage>
</organism>
<protein>
    <submittedName>
        <fullName evidence="1">1267_t:CDS:1</fullName>
    </submittedName>
</protein>
<feature type="non-terminal residue" evidence="1">
    <location>
        <position position="118"/>
    </location>
</feature>
<comment type="caution">
    <text evidence="1">The sequence shown here is derived from an EMBL/GenBank/DDBJ whole genome shotgun (WGS) entry which is preliminary data.</text>
</comment>
<accession>A0ACA9M0G8</accession>
<gene>
    <name evidence="1" type="ORF">SCALOS_LOCUS5417</name>
</gene>
<dbReference type="EMBL" id="CAJVPM010008787">
    <property type="protein sequence ID" value="CAG8558168.1"/>
    <property type="molecule type" value="Genomic_DNA"/>
</dbReference>